<comment type="caution">
    <text evidence="6">Lacks conserved residue(s) required for the propagation of feature annotation.</text>
</comment>
<name>A0A9W9YJZ2_9CNID</name>
<evidence type="ECO:0000256" key="6">
    <source>
        <dbReference type="RuleBase" id="RU280814"/>
    </source>
</evidence>
<dbReference type="InterPro" id="IPR049452">
    <property type="entry name" value="Anoctamin_TM"/>
</dbReference>
<keyword evidence="9" id="KW-1185">Reference proteome</keyword>
<dbReference type="Proteomes" id="UP001163046">
    <property type="component" value="Unassembled WGS sequence"/>
</dbReference>
<gene>
    <name evidence="8" type="primary">ANO4_16</name>
    <name evidence="8" type="ORF">OS493_003127</name>
</gene>
<comment type="caution">
    <text evidence="8">The sequence shown here is derived from an EMBL/GenBank/DDBJ whole genome shotgun (WGS) entry which is preliminary data.</text>
</comment>
<evidence type="ECO:0000256" key="1">
    <source>
        <dbReference type="ARBA" id="ARBA00004141"/>
    </source>
</evidence>
<organism evidence="8 9">
    <name type="scientific">Desmophyllum pertusum</name>
    <dbReference type="NCBI Taxonomy" id="174260"/>
    <lineage>
        <taxon>Eukaryota</taxon>
        <taxon>Metazoa</taxon>
        <taxon>Cnidaria</taxon>
        <taxon>Anthozoa</taxon>
        <taxon>Hexacorallia</taxon>
        <taxon>Scleractinia</taxon>
        <taxon>Caryophylliina</taxon>
        <taxon>Caryophylliidae</taxon>
        <taxon>Desmophyllum</taxon>
    </lineage>
</organism>
<feature type="transmembrane region" description="Helical" evidence="6">
    <location>
        <begin position="286"/>
        <end position="311"/>
    </location>
</feature>
<dbReference type="Pfam" id="PF04547">
    <property type="entry name" value="Anoctamin"/>
    <property type="match status" value="1"/>
</dbReference>
<reference evidence="8" key="1">
    <citation type="submission" date="2023-01" db="EMBL/GenBank/DDBJ databases">
        <title>Genome assembly of the deep-sea coral Lophelia pertusa.</title>
        <authorList>
            <person name="Herrera S."/>
            <person name="Cordes E."/>
        </authorList>
    </citation>
    <scope>NUCLEOTIDE SEQUENCE</scope>
    <source>
        <strain evidence="8">USNM1676648</strain>
        <tissue evidence="8">Polyp</tissue>
    </source>
</reference>
<comment type="similarity">
    <text evidence="2 6">Belongs to the anoctamin family.</text>
</comment>
<dbReference type="EMBL" id="MU827778">
    <property type="protein sequence ID" value="KAJ7340383.1"/>
    <property type="molecule type" value="Genomic_DNA"/>
</dbReference>
<dbReference type="PANTHER" id="PTHR12308:SF84">
    <property type="entry name" value="ANOCTAMIN"/>
    <property type="match status" value="1"/>
</dbReference>
<evidence type="ECO:0000256" key="3">
    <source>
        <dbReference type="ARBA" id="ARBA00022692"/>
    </source>
</evidence>
<dbReference type="GO" id="GO:0005254">
    <property type="term" value="F:chloride channel activity"/>
    <property type="evidence" value="ECO:0007669"/>
    <property type="project" value="TreeGrafter"/>
</dbReference>
<evidence type="ECO:0000313" key="9">
    <source>
        <dbReference type="Proteomes" id="UP001163046"/>
    </source>
</evidence>
<evidence type="ECO:0000313" key="8">
    <source>
        <dbReference type="EMBL" id="KAJ7340383.1"/>
    </source>
</evidence>
<evidence type="ECO:0000256" key="5">
    <source>
        <dbReference type="ARBA" id="ARBA00023136"/>
    </source>
</evidence>
<evidence type="ECO:0000256" key="2">
    <source>
        <dbReference type="ARBA" id="ARBA00009671"/>
    </source>
</evidence>
<dbReference type="AlphaFoldDB" id="A0A9W9YJZ2"/>
<accession>A0A9W9YJZ2</accession>
<dbReference type="InterPro" id="IPR007632">
    <property type="entry name" value="Anoctamin"/>
</dbReference>
<evidence type="ECO:0000256" key="4">
    <source>
        <dbReference type="ARBA" id="ARBA00022989"/>
    </source>
</evidence>
<dbReference type="GO" id="GO:0005886">
    <property type="term" value="C:plasma membrane"/>
    <property type="evidence" value="ECO:0007669"/>
    <property type="project" value="TreeGrafter"/>
</dbReference>
<sequence length="341" mass="39954">MKIVSPENGPIPVRQQLHFHLLHRILQIRDDCWVTRRYRRVLGEYRLDGCSQQGCFLELTIQIATIMVGQQIFYNITEIGVPYLMLLIKRRNQKNAGDRPQYELDFDLNPLEKHFMFWEYLEIVLQYGFITMFVAAFPLGPLFALINVIAEIRVDAINFLCHFRRPDAARVEDIGAWYNVLEAVTKVSVLVNAFVLAFTSEFIPKLVYKIVYSSQNGDSIWKGTLEGYVNNSLAFIDLKTLYTWENGTQPVNPTKNLNYTRDYCRYKGYRNNYYPYNRSSEYWNILAARLAFVFVFQFTVYAISAFIAWIVPDTPEELEFRIKREKELAKAVLQDHNNANT</sequence>
<feature type="transmembrane region" description="Helical" evidence="6">
    <location>
        <begin position="124"/>
        <end position="150"/>
    </location>
</feature>
<feature type="domain" description="Anoctamin transmembrane" evidence="7">
    <location>
        <begin position="37"/>
        <end position="325"/>
    </location>
</feature>
<keyword evidence="5 6" id="KW-0472">Membrane</keyword>
<dbReference type="PANTHER" id="PTHR12308">
    <property type="entry name" value="ANOCTAMIN"/>
    <property type="match status" value="1"/>
</dbReference>
<comment type="subcellular location">
    <subcellularLocation>
        <location evidence="1 6">Membrane</location>
        <topology evidence="1 6">Multi-pass membrane protein</topology>
    </subcellularLocation>
</comment>
<keyword evidence="4 6" id="KW-1133">Transmembrane helix</keyword>
<dbReference type="OrthoDB" id="296386at2759"/>
<protein>
    <recommendedName>
        <fullName evidence="6">Anoctamin</fullName>
    </recommendedName>
</protein>
<evidence type="ECO:0000259" key="7">
    <source>
        <dbReference type="Pfam" id="PF04547"/>
    </source>
</evidence>
<keyword evidence="3 6" id="KW-0812">Transmembrane</keyword>
<proteinExistence type="inferred from homology"/>